<feature type="compositionally biased region" description="Basic residues" evidence="1">
    <location>
        <begin position="58"/>
        <end position="72"/>
    </location>
</feature>
<dbReference type="Proteomes" id="UP001476282">
    <property type="component" value="Unassembled WGS sequence"/>
</dbReference>
<proteinExistence type="predicted"/>
<comment type="caution">
    <text evidence="2">The sequence shown here is derived from an EMBL/GenBank/DDBJ whole genome shotgun (WGS) entry which is preliminary data.</text>
</comment>
<organism evidence="2 3">
    <name type="scientific">Haloferula sargassicola</name>
    <dbReference type="NCBI Taxonomy" id="490096"/>
    <lineage>
        <taxon>Bacteria</taxon>
        <taxon>Pseudomonadati</taxon>
        <taxon>Verrucomicrobiota</taxon>
        <taxon>Verrucomicrobiia</taxon>
        <taxon>Verrucomicrobiales</taxon>
        <taxon>Verrucomicrobiaceae</taxon>
        <taxon>Haloferula</taxon>
    </lineage>
</organism>
<accession>A0ABP9USJ2</accession>
<keyword evidence="3" id="KW-1185">Reference proteome</keyword>
<name>A0ABP9USJ2_9BACT</name>
<evidence type="ECO:0000313" key="3">
    <source>
        <dbReference type="Proteomes" id="UP001476282"/>
    </source>
</evidence>
<reference evidence="2 3" key="1">
    <citation type="submission" date="2024-02" db="EMBL/GenBank/DDBJ databases">
        <title>Haloferula sargassicola NBRC 104335.</title>
        <authorList>
            <person name="Ichikawa N."/>
            <person name="Katano-Makiyama Y."/>
            <person name="Hidaka K."/>
        </authorList>
    </citation>
    <scope>NUCLEOTIDE SEQUENCE [LARGE SCALE GENOMIC DNA]</scope>
    <source>
        <strain evidence="2 3">NBRC 104335</strain>
    </source>
</reference>
<protein>
    <submittedName>
        <fullName evidence="2">Uncharacterized protein</fullName>
    </submittedName>
</protein>
<sequence>MRVAGVMGFARGVGLGKRGPWAGRARALVPTCNAARRPSSNLDRDVTSQVPRLFARSTKNHARGTGHPRASHSRTENHEPWTRAIGRTSEGARPYPYPCKGCSNFDSFDRFVVPFSCGVRGAGPVGCRFHLRRAGGCLGWCRVERWSGVRGSAATGTPLLSRQRTLDNGPRSFSRSTRIEAAASIIFRLSLPPWPLPPGLPARRRL</sequence>
<gene>
    <name evidence="2" type="ORF">Hsar01_02911</name>
</gene>
<evidence type="ECO:0000256" key="1">
    <source>
        <dbReference type="SAM" id="MobiDB-lite"/>
    </source>
</evidence>
<dbReference type="EMBL" id="BAABRI010000016">
    <property type="protein sequence ID" value="GAA5483677.1"/>
    <property type="molecule type" value="Genomic_DNA"/>
</dbReference>
<feature type="region of interest" description="Disordered" evidence="1">
    <location>
        <begin position="55"/>
        <end position="82"/>
    </location>
</feature>
<evidence type="ECO:0000313" key="2">
    <source>
        <dbReference type="EMBL" id="GAA5483677.1"/>
    </source>
</evidence>